<keyword evidence="2" id="KW-1185">Reference proteome</keyword>
<name>A0A0D0BPG3_9AGAM</name>
<organism evidence="1 2">
    <name type="scientific">Suillus luteus UH-Slu-Lm8-n1</name>
    <dbReference type="NCBI Taxonomy" id="930992"/>
    <lineage>
        <taxon>Eukaryota</taxon>
        <taxon>Fungi</taxon>
        <taxon>Dikarya</taxon>
        <taxon>Basidiomycota</taxon>
        <taxon>Agaricomycotina</taxon>
        <taxon>Agaricomycetes</taxon>
        <taxon>Agaricomycetidae</taxon>
        <taxon>Boletales</taxon>
        <taxon>Suillineae</taxon>
        <taxon>Suillaceae</taxon>
        <taxon>Suillus</taxon>
    </lineage>
</organism>
<sequence length="58" mass="6612">MNLSSLQQTTPTSPFHSPFNFFRSQHLRVEPCTAPFISVLNEFASTAFSRLYTRVICS</sequence>
<dbReference type="InParanoid" id="A0A0D0BPG3"/>
<reference evidence="1 2" key="1">
    <citation type="submission" date="2014-04" db="EMBL/GenBank/DDBJ databases">
        <authorList>
            <consortium name="DOE Joint Genome Institute"/>
            <person name="Kuo A."/>
            <person name="Ruytinx J."/>
            <person name="Rineau F."/>
            <person name="Colpaert J."/>
            <person name="Kohler A."/>
            <person name="Nagy L.G."/>
            <person name="Floudas D."/>
            <person name="Copeland A."/>
            <person name="Barry K.W."/>
            <person name="Cichocki N."/>
            <person name="Veneault-Fourrey C."/>
            <person name="LaButti K."/>
            <person name="Lindquist E.A."/>
            <person name="Lipzen A."/>
            <person name="Lundell T."/>
            <person name="Morin E."/>
            <person name="Murat C."/>
            <person name="Sun H."/>
            <person name="Tunlid A."/>
            <person name="Henrissat B."/>
            <person name="Grigoriev I.V."/>
            <person name="Hibbett D.S."/>
            <person name="Martin F."/>
            <person name="Nordberg H.P."/>
            <person name="Cantor M.N."/>
            <person name="Hua S.X."/>
        </authorList>
    </citation>
    <scope>NUCLEOTIDE SEQUENCE [LARGE SCALE GENOMIC DNA]</scope>
    <source>
        <strain evidence="1 2">UH-Slu-Lm8-n1</strain>
    </source>
</reference>
<evidence type="ECO:0000313" key="1">
    <source>
        <dbReference type="EMBL" id="KIK47647.1"/>
    </source>
</evidence>
<dbReference type="AlphaFoldDB" id="A0A0D0BPG3"/>
<reference evidence="2" key="2">
    <citation type="submission" date="2015-01" db="EMBL/GenBank/DDBJ databases">
        <title>Evolutionary Origins and Diversification of the Mycorrhizal Mutualists.</title>
        <authorList>
            <consortium name="DOE Joint Genome Institute"/>
            <consortium name="Mycorrhizal Genomics Consortium"/>
            <person name="Kohler A."/>
            <person name="Kuo A."/>
            <person name="Nagy L.G."/>
            <person name="Floudas D."/>
            <person name="Copeland A."/>
            <person name="Barry K.W."/>
            <person name="Cichocki N."/>
            <person name="Veneault-Fourrey C."/>
            <person name="LaButti K."/>
            <person name="Lindquist E.A."/>
            <person name="Lipzen A."/>
            <person name="Lundell T."/>
            <person name="Morin E."/>
            <person name="Murat C."/>
            <person name="Riley R."/>
            <person name="Ohm R."/>
            <person name="Sun H."/>
            <person name="Tunlid A."/>
            <person name="Henrissat B."/>
            <person name="Grigoriev I.V."/>
            <person name="Hibbett D.S."/>
            <person name="Martin F."/>
        </authorList>
    </citation>
    <scope>NUCLEOTIDE SEQUENCE [LARGE SCALE GENOMIC DNA]</scope>
    <source>
        <strain evidence="2">UH-Slu-Lm8-n1</strain>
    </source>
</reference>
<proteinExistence type="predicted"/>
<dbReference type="Proteomes" id="UP000054485">
    <property type="component" value="Unassembled WGS sequence"/>
</dbReference>
<gene>
    <name evidence="1" type="ORF">CY34DRAFT_211949</name>
</gene>
<dbReference type="EMBL" id="KN835145">
    <property type="protein sequence ID" value="KIK47647.1"/>
    <property type="molecule type" value="Genomic_DNA"/>
</dbReference>
<protein>
    <submittedName>
        <fullName evidence="1">Uncharacterized protein</fullName>
    </submittedName>
</protein>
<dbReference type="HOGENOM" id="CLU_2980629_0_0_1"/>
<evidence type="ECO:0000313" key="2">
    <source>
        <dbReference type="Proteomes" id="UP000054485"/>
    </source>
</evidence>
<accession>A0A0D0BPG3</accession>